<dbReference type="RefSeq" id="XP_066828308.1">
    <property type="nucleotide sequence ID" value="XM_066971251.1"/>
</dbReference>
<dbReference type="GeneID" id="92206566"/>
<feature type="region of interest" description="Disordered" evidence="8">
    <location>
        <begin position="86"/>
        <end position="181"/>
    </location>
</feature>
<evidence type="ECO:0000256" key="6">
    <source>
        <dbReference type="ARBA" id="ARBA00023163"/>
    </source>
</evidence>
<dbReference type="Gene3D" id="3.90.430.10">
    <property type="entry name" value="Copper fist DNA-binding domain"/>
    <property type="match status" value="1"/>
</dbReference>
<keyword evidence="5" id="KW-0805">Transcription regulation</keyword>
<feature type="compositionally biased region" description="Low complexity" evidence="8">
    <location>
        <begin position="369"/>
        <end position="392"/>
    </location>
</feature>
<name>A0ABP0ZJ34_9ASCO</name>
<dbReference type="Proteomes" id="UP001497383">
    <property type="component" value="Chromosome 2"/>
</dbReference>
<keyword evidence="11" id="KW-1185">Reference proteome</keyword>
<dbReference type="PANTHER" id="PTHR28088">
    <property type="entry name" value="TRANSCRIPTIONAL ACTIVATOR HAA1-RELATED"/>
    <property type="match status" value="1"/>
</dbReference>
<evidence type="ECO:0000313" key="11">
    <source>
        <dbReference type="Proteomes" id="UP001497383"/>
    </source>
</evidence>
<feature type="compositionally biased region" description="Basic and acidic residues" evidence="8">
    <location>
        <begin position="93"/>
        <end position="114"/>
    </location>
</feature>
<evidence type="ECO:0000256" key="7">
    <source>
        <dbReference type="ARBA" id="ARBA00023242"/>
    </source>
</evidence>
<feature type="compositionally biased region" description="Low complexity" evidence="8">
    <location>
        <begin position="116"/>
        <end position="155"/>
    </location>
</feature>
<dbReference type="InterPro" id="IPR001083">
    <property type="entry name" value="Cu_fist_DNA-bd_dom"/>
</dbReference>
<evidence type="ECO:0000256" key="5">
    <source>
        <dbReference type="ARBA" id="ARBA00023015"/>
    </source>
</evidence>
<evidence type="ECO:0000256" key="1">
    <source>
        <dbReference type="ARBA" id="ARBA00004123"/>
    </source>
</evidence>
<evidence type="ECO:0000259" key="9">
    <source>
        <dbReference type="PROSITE" id="PS50073"/>
    </source>
</evidence>
<sequence>MVLINGVKYACERCIRGHRVTTCTHTDQPLTMIKPKGRPATQCSHCRDNRKIKNLHVSCTCGKKGKPASAHSAGCACHKTNHCTCSSGPVKKSAKEVIPDNGKMKSLLDNDLRKFSVSSHNSNSNPSDTSPGSIPGSSSNRPPSPGSVATTTTTTLPPSNGGYQQQQQQQQQPGSPTMVKNPELNQNFVLEDVIMPFDTRNGLFDLFPRHGPFERSPTENSQESSSLVRDSGKENHRGGDQSLPASYYAGQIGDPTRIPSGADDADCAFPLFPLIGGQSFDNENQPLSGLPPDVKRSLPQQPIPLRPSLSDHLNNNYSSQSSLYSAIEQNPMNQNNINHNHQQQQQQLQQQPQQQQQQQQQSRPKRPESVLSVASNSSSRSFDFMGNNYQNPNNPYHNGGFPLPSNSAAFPPSNGIDETAQPHASYEDNLGHPSHFSRSASGANKFGSQLSKIESEMYTETFPDDALNGQYDDVLHQLNYENPGPMQRNMSSSSSIPNFYNVDSNGHNYTGQGSAAADIAYGNGHNLPPYNEDPGSDMPFDKNAIMSYSDDMPYRELMTPLMAKKEDGAGGE</sequence>
<feature type="domain" description="Copper-fist" evidence="9">
    <location>
        <begin position="1"/>
        <end position="40"/>
    </location>
</feature>
<organism evidence="10 11">
    <name type="scientific">Lodderomyces beijingensis</name>
    <dbReference type="NCBI Taxonomy" id="1775926"/>
    <lineage>
        <taxon>Eukaryota</taxon>
        <taxon>Fungi</taxon>
        <taxon>Dikarya</taxon>
        <taxon>Ascomycota</taxon>
        <taxon>Saccharomycotina</taxon>
        <taxon>Pichiomycetes</taxon>
        <taxon>Debaryomycetaceae</taxon>
        <taxon>Candida/Lodderomyces clade</taxon>
        <taxon>Lodderomyces</taxon>
    </lineage>
</organism>
<keyword evidence="6" id="KW-0804">Transcription</keyword>
<dbReference type="SMART" id="SM01090">
    <property type="entry name" value="Copper-fist"/>
    <property type="match status" value="1"/>
</dbReference>
<dbReference type="SUPFAM" id="SSF57879">
    <property type="entry name" value="Zinc domain conserved in yeast copper-regulated transcription factors"/>
    <property type="match status" value="1"/>
</dbReference>
<keyword evidence="7" id="KW-0539">Nucleus</keyword>
<feature type="compositionally biased region" description="Low complexity" evidence="8">
    <location>
        <begin position="332"/>
        <end position="361"/>
    </location>
</feature>
<evidence type="ECO:0000256" key="2">
    <source>
        <dbReference type="ARBA" id="ARBA00022723"/>
    </source>
</evidence>
<evidence type="ECO:0000313" key="10">
    <source>
        <dbReference type="EMBL" id="CAK9436848.1"/>
    </source>
</evidence>
<dbReference type="PROSITE" id="PS50073">
    <property type="entry name" value="COPPER_FIST_2"/>
    <property type="match status" value="1"/>
</dbReference>
<accession>A0ABP0ZJ34</accession>
<gene>
    <name evidence="10" type="ORF">LODBEIA_P13700</name>
</gene>
<keyword evidence="3" id="KW-0862">Zinc</keyword>
<feature type="compositionally biased region" description="Basic and acidic residues" evidence="8">
    <location>
        <begin position="208"/>
        <end position="217"/>
    </location>
</feature>
<feature type="region of interest" description="Disordered" evidence="8">
    <location>
        <begin position="208"/>
        <end position="261"/>
    </location>
</feature>
<evidence type="ECO:0000256" key="4">
    <source>
        <dbReference type="ARBA" id="ARBA00023008"/>
    </source>
</evidence>
<dbReference type="Pfam" id="PF00649">
    <property type="entry name" value="Copper-fist"/>
    <property type="match status" value="1"/>
</dbReference>
<protein>
    <recommendedName>
        <fullName evidence="9">Copper-fist domain-containing protein</fullName>
    </recommendedName>
</protein>
<feature type="region of interest" description="Disordered" evidence="8">
    <location>
        <begin position="279"/>
        <end position="317"/>
    </location>
</feature>
<comment type="subcellular location">
    <subcellularLocation>
        <location evidence="1">Nucleus</location>
    </subcellularLocation>
</comment>
<evidence type="ECO:0000256" key="3">
    <source>
        <dbReference type="ARBA" id="ARBA00022833"/>
    </source>
</evidence>
<dbReference type="InterPro" id="IPR036395">
    <property type="entry name" value="Cu_fist_DNA-bd_dom_sf"/>
</dbReference>
<feature type="compositionally biased region" description="Basic and acidic residues" evidence="8">
    <location>
        <begin position="230"/>
        <end position="239"/>
    </location>
</feature>
<evidence type="ECO:0000256" key="8">
    <source>
        <dbReference type="SAM" id="MobiDB-lite"/>
    </source>
</evidence>
<reference evidence="10 11" key="1">
    <citation type="submission" date="2024-03" db="EMBL/GenBank/DDBJ databases">
        <authorList>
            <person name="Brejova B."/>
        </authorList>
    </citation>
    <scope>NUCLEOTIDE SEQUENCE [LARGE SCALE GENOMIC DNA]</scope>
    <source>
        <strain evidence="10 11">CBS 14171</strain>
    </source>
</reference>
<dbReference type="EMBL" id="OZ022406">
    <property type="protein sequence ID" value="CAK9436848.1"/>
    <property type="molecule type" value="Genomic_DNA"/>
</dbReference>
<dbReference type="InterPro" id="IPR051763">
    <property type="entry name" value="Copper_Homeo_Regul"/>
</dbReference>
<dbReference type="PANTHER" id="PTHR28088:SF5">
    <property type="entry name" value="TRANSCRIPTIONAL ACTIVATOR HAA1-RELATED"/>
    <property type="match status" value="1"/>
</dbReference>
<keyword evidence="2" id="KW-0479">Metal-binding</keyword>
<feature type="region of interest" description="Disordered" evidence="8">
    <location>
        <begin position="332"/>
        <end position="392"/>
    </location>
</feature>
<dbReference type="PRINTS" id="PR00617">
    <property type="entry name" value="COPPERFIST"/>
</dbReference>
<proteinExistence type="predicted"/>
<dbReference type="PROSITE" id="PS01119">
    <property type="entry name" value="COPPER_FIST_1"/>
    <property type="match status" value="1"/>
</dbReference>
<dbReference type="SMART" id="SM00412">
    <property type="entry name" value="Cu_FIST"/>
    <property type="match status" value="1"/>
</dbReference>
<feature type="compositionally biased region" description="Polar residues" evidence="8">
    <location>
        <begin position="218"/>
        <end position="228"/>
    </location>
</feature>
<keyword evidence="4" id="KW-0186">Copper</keyword>